<dbReference type="RefSeq" id="WP_111526920.1">
    <property type="nucleotide sequence ID" value="NZ_JBHRSG010000001.1"/>
</dbReference>
<reference evidence="3" key="1">
    <citation type="submission" date="2018-05" db="EMBL/GenBank/DDBJ databases">
        <authorList>
            <person name="Li X."/>
        </authorList>
    </citation>
    <scope>NUCLEOTIDE SEQUENCE [LARGE SCALE GENOMIC DNA]</scope>
    <source>
        <strain evidence="3">LX32</strain>
    </source>
</reference>
<comment type="caution">
    <text evidence="2">The sequence shown here is derived from an EMBL/GenBank/DDBJ whole genome shotgun (WGS) entry which is preliminary data.</text>
</comment>
<proteinExistence type="predicted"/>
<dbReference type="SUPFAM" id="SSF53474">
    <property type="entry name" value="alpha/beta-Hydrolases"/>
    <property type="match status" value="1"/>
</dbReference>
<protein>
    <submittedName>
        <fullName evidence="2">Alpha/beta hydrolase</fullName>
    </submittedName>
</protein>
<dbReference type="AlphaFoldDB" id="A0A328AF65"/>
<evidence type="ECO:0000259" key="1">
    <source>
        <dbReference type="Pfam" id="PF00561"/>
    </source>
</evidence>
<dbReference type="EMBL" id="QFYQ01000001">
    <property type="protein sequence ID" value="RAK53167.1"/>
    <property type="molecule type" value="Genomic_DNA"/>
</dbReference>
<sequence length="289" mass="30435">MVSVPRAGVRGEFIDVGGRALRVVRAGPAAARPLIVLEHGAFGCAADWAVVQARLAAKGFRSLAYDRAGLGHSDPGPQPRDGRAIVSDLAALLRALDERGPVVVVGHSMGGLMVRLFALTHPDRVLGVVLVDAVTPDIMRLPAGPAGIRAFGRLLRATRAAARLGLMRPVSLLTHNLIGLDEPAKSEKRGIHGSPSHAHWAAEEVAMWPTTSRQSEETEFPPALPIAVITAGAERSRPLLKSIQAVPALASRHGYIEHVAGAKHASLLGQRFADPIVRGVEQVLAAAKA</sequence>
<keyword evidence="2" id="KW-0378">Hydrolase</keyword>
<evidence type="ECO:0000313" key="2">
    <source>
        <dbReference type="EMBL" id="RAK53167.1"/>
    </source>
</evidence>
<evidence type="ECO:0000313" key="3">
    <source>
        <dbReference type="Proteomes" id="UP000249254"/>
    </source>
</evidence>
<organism evidence="2 3">
    <name type="scientific">Phenylobacterium soli</name>
    <dbReference type="NCBI Taxonomy" id="2170551"/>
    <lineage>
        <taxon>Bacteria</taxon>
        <taxon>Pseudomonadati</taxon>
        <taxon>Pseudomonadota</taxon>
        <taxon>Alphaproteobacteria</taxon>
        <taxon>Caulobacterales</taxon>
        <taxon>Caulobacteraceae</taxon>
        <taxon>Phenylobacterium</taxon>
    </lineage>
</organism>
<dbReference type="PRINTS" id="PR00111">
    <property type="entry name" value="ABHYDROLASE"/>
</dbReference>
<gene>
    <name evidence="2" type="ORF">DJ017_00790</name>
</gene>
<dbReference type="Proteomes" id="UP000249254">
    <property type="component" value="Unassembled WGS sequence"/>
</dbReference>
<dbReference type="PANTHER" id="PTHR43329">
    <property type="entry name" value="EPOXIDE HYDROLASE"/>
    <property type="match status" value="1"/>
</dbReference>
<keyword evidence="3" id="KW-1185">Reference proteome</keyword>
<accession>A0A328AF65</accession>
<feature type="domain" description="AB hydrolase-1" evidence="1">
    <location>
        <begin position="33"/>
        <end position="137"/>
    </location>
</feature>
<dbReference type="Pfam" id="PF00561">
    <property type="entry name" value="Abhydrolase_1"/>
    <property type="match status" value="1"/>
</dbReference>
<dbReference type="OrthoDB" id="9793083at2"/>
<dbReference type="InterPro" id="IPR029058">
    <property type="entry name" value="AB_hydrolase_fold"/>
</dbReference>
<dbReference type="InterPro" id="IPR000073">
    <property type="entry name" value="AB_hydrolase_1"/>
</dbReference>
<dbReference type="Gene3D" id="3.40.50.1820">
    <property type="entry name" value="alpha/beta hydrolase"/>
    <property type="match status" value="1"/>
</dbReference>
<dbReference type="GO" id="GO:0016787">
    <property type="term" value="F:hydrolase activity"/>
    <property type="evidence" value="ECO:0007669"/>
    <property type="project" value="UniProtKB-KW"/>
</dbReference>
<name>A0A328AF65_9CAUL</name>